<evidence type="ECO:0000256" key="3">
    <source>
        <dbReference type="ARBA" id="ARBA00023157"/>
    </source>
</evidence>
<dbReference type="InterPro" id="IPR013766">
    <property type="entry name" value="Thioredoxin_domain"/>
</dbReference>
<evidence type="ECO:0000256" key="2">
    <source>
        <dbReference type="ARBA" id="ARBA00023002"/>
    </source>
</evidence>
<comment type="caution">
    <text evidence="7">The sequence shown here is derived from an EMBL/GenBank/DDBJ whole genome shotgun (WGS) entry which is preliminary data.</text>
</comment>
<evidence type="ECO:0000313" key="7">
    <source>
        <dbReference type="EMBL" id="GHA50528.1"/>
    </source>
</evidence>
<dbReference type="PROSITE" id="PS51352">
    <property type="entry name" value="THIOREDOXIN_2"/>
    <property type="match status" value="1"/>
</dbReference>
<organism evidence="7 8">
    <name type="scientific">Paramylibacter ulvae</name>
    <dbReference type="NCBI Taxonomy" id="1651968"/>
    <lineage>
        <taxon>Bacteria</taxon>
        <taxon>Pseudomonadati</taxon>
        <taxon>Pseudomonadota</taxon>
        <taxon>Alphaproteobacteria</taxon>
        <taxon>Rhodobacterales</taxon>
        <taxon>Paracoccaceae</taxon>
        <taxon>Paramylibacter</taxon>
    </lineage>
</organism>
<dbReference type="PANTHER" id="PTHR13887">
    <property type="entry name" value="GLUTATHIONE S-TRANSFERASE KAPPA"/>
    <property type="match status" value="1"/>
</dbReference>
<gene>
    <name evidence="7" type="ORF">GCM10008927_14540</name>
</gene>
<name>A0ABQ3D0S0_9RHOB</name>
<keyword evidence="3" id="KW-1015">Disulfide bond</keyword>
<keyword evidence="2" id="KW-0560">Oxidoreductase</keyword>
<feature type="chain" id="PRO_5047203598" evidence="5">
    <location>
        <begin position="23"/>
        <end position="241"/>
    </location>
</feature>
<dbReference type="EMBL" id="BMZF01000003">
    <property type="protein sequence ID" value="GHA50528.1"/>
    <property type="molecule type" value="Genomic_DNA"/>
</dbReference>
<evidence type="ECO:0000259" key="6">
    <source>
        <dbReference type="PROSITE" id="PS51352"/>
    </source>
</evidence>
<dbReference type="InterPro" id="IPR036249">
    <property type="entry name" value="Thioredoxin-like_sf"/>
</dbReference>
<dbReference type="PANTHER" id="PTHR13887:SF14">
    <property type="entry name" value="DISULFIDE BOND FORMATION PROTEIN D"/>
    <property type="match status" value="1"/>
</dbReference>
<evidence type="ECO:0000256" key="1">
    <source>
        <dbReference type="ARBA" id="ARBA00022729"/>
    </source>
</evidence>
<feature type="domain" description="Thioredoxin" evidence="6">
    <location>
        <begin position="59"/>
        <end position="239"/>
    </location>
</feature>
<keyword evidence="4" id="KW-0676">Redox-active center</keyword>
<protein>
    <submittedName>
        <fullName evidence="7">Outer membrane protein</fullName>
    </submittedName>
</protein>
<dbReference type="InterPro" id="IPR001853">
    <property type="entry name" value="DSBA-like_thioredoxin_dom"/>
</dbReference>
<proteinExistence type="predicted"/>
<dbReference type="Gene3D" id="3.40.30.10">
    <property type="entry name" value="Glutaredoxin"/>
    <property type="match status" value="1"/>
</dbReference>
<keyword evidence="8" id="KW-1185">Reference proteome</keyword>
<dbReference type="Proteomes" id="UP000634455">
    <property type="component" value="Unassembled WGS sequence"/>
</dbReference>
<accession>A0ABQ3D0S0</accession>
<reference evidence="8" key="1">
    <citation type="journal article" date="2019" name="Int. J. Syst. Evol. Microbiol.">
        <title>The Global Catalogue of Microorganisms (GCM) 10K type strain sequencing project: providing services to taxonomists for standard genome sequencing and annotation.</title>
        <authorList>
            <consortium name="The Broad Institute Genomics Platform"/>
            <consortium name="The Broad Institute Genome Sequencing Center for Infectious Disease"/>
            <person name="Wu L."/>
            <person name="Ma J."/>
        </authorList>
    </citation>
    <scope>NUCLEOTIDE SEQUENCE [LARGE SCALE GENOMIC DNA]</scope>
    <source>
        <strain evidence="8">KCTC 32465</strain>
    </source>
</reference>
<evidence type="ECO:0000313" key="8">
    <source>
        <dbReference type="Proteomes" id="UP000634455"/>
    </source>
</evidence>
<dbReference type="CDD" id="cd03023">
    <property type="entry name" value="DsbA_Com1_like"/>
    <property type="match status" value="1"/>
</dbReference>
<sequence>MKRSLFATLAAVGMLSMTPVTAQDFSEEDIKRLAIEAILENPQIVMDAVQILRERDEAQKVADTAQALAENKDTILDVSNAVVLGNPDGDVTIVEFFDYNCGYCKRAAPAVHDLIESDSNIRVIYREWPILSEGSVAAAKVSLAARNQGKYEELHWALMDLQQVDEATALNVAQGLGMDIAQLKTDMESDEVAEHIATSRNITSALGLTGTPSFIVGDTVVPGFVPKESLEELVAKVRAEM</sequence>
<evidence type="ECO:0000256" key="4">
    <source>
        <dbReference type="ARBA" id="ARBA00023284"/>
    </source>
</evidence>
<feature type="signal peptide" evidence="5">
    <location>
        <begin position="1"/>
        <end position="22"/>
    </location>
</feature>
<dbReference type="SUPFAM" id="SSF52833">
    <property type="entry name" value="Thioredoxin-like"/>
    <property type="match status" value="1"/>
</dbReference>
<keyword evidence="1 5" id="KW-0732">Signal</keyword>
<dbReference type="Pfam" id="PF01323">
    <property type="entry name" value="DSBA"/>
    <property type="match status" value="1"/>
</dbReference>
<evidence type="ECO:0000256" key="5">
    <source>
        <dbReference type="SAM" id="SignalP"/>
    </source>
</evidence>
<dbReference type="RefSeq" id="WP_229802143.1">
    <property type="nucleotide sequence ID" value="NZ_BMZF01000003.1"/>
</dbReference>